<evidence type="ECO:0000313" key="2">
    <source>
        <dbReference type="EMBL" id="MCF3937787.1"/>
    </source>
</evidence>
<protein>
    <submittedName>
        <fullName evidence="2">WSD1 family O-acyltransferase</fullName>
    </submittedName>
</protein>
<sequence length="450" mass="48605">MSYRAGMQRMAPADARTYWMSEAIPNDQFLVYSFADQGVPLDRWADELRRRSRDVADLTRRVRDVPAVLDRPLWVTCGVDDSQVRLHRDVTSWPECLDRIATLMSAQLSPTRHAWRAHLLGPVTTPRGRGVVVVLQICHALGDGRRAADIARKLFAPDVFRPNATSHTDGMPPAVAAGAAAAIGGVLLPVRLGRMIWRGGCAYRAARRRRPTGTAGYPPTVLNRPPGDRRSLRVIVVDRDALPREHTVTVGALTVISIALARHLGMPRGGIGAELTVGRSRPTAARNNFRNVGVDLHLEIADPVRRSTAIAAEIALARDADDEPARIAQRRADDAVPSILTHWGVRHFDVDRRPDRVTGVTVVSSVYRGADDLALGGGRVQFTTGFPALSPAQGLTHGVHGIGDTVAISVTTSPEIMPDVDGYMGLLDEALTQVGGGRAGQDSSGSPPRE</sequence>
<reference evidence="2" key="1">
    <citation type="submission" date="2022-01" db="EMBL/GenBank/DDBJ databases">
        <title>Gordonia xiamenensis sp. nov., isolated from surface seawater in Xiamen.</title>
        <authorList>
            <person name="He Y.F."/>
        </authorList>
    </citation>
    <scope>NUCLEOTIDE SEQUENCE</scope>
    <source>
        <strain evidence="2">GW1C4-4</strain>
    </source>
</reference>
<evidence type="ECO:0000259" key="1">
    <source>
        <dbReference type="Pfam" id="PF06974"/>
    </source>
</evidence>
<evidence type="ECO:0000313" key="3">
    <source>
        <dbReference type="Proteomes" id="UP001108089"/>
    </source>
</evidence>
<proteinExistence type="predicted"/>
<dbReference type="InterPro" id="IPR009721">
    <property type="entry name" value="O-acyltransferase_WSD1_C"/>
</dbReference>
<name>A0ABS9DFB1_9ACTN</name>
<accession>A0ABS9DFB1</accession>
<dbReference type="Pfam" id="PF06974">
    <property type="entry name" value="WS_DGAT_C"/>
    <property type="match status" value="1"/>
</dbReference>
<feature type="domain" description="O-acyltransferase WSD1 C-terminal" evidence="1">
    <location>
        <begin position="287"/>
        <end position="433"/>
    </location>
</feature>
<comment type="caution">
    <text evidence="2">The sequence shown here is derived from an EMBL/GenBank/DDBJ whole genome shotgun (WGS) entry which is preliminary data.</text>
</comment>
<dbReference type="EMBL" id="JAKGCU010000003">
    <property type="protein sequence ID" value="MCF3937787.1"/>
    <property type="molecule type" value="Genomic_DNA"/>
</dbReference>
<gene>
    <name evidence="2" type="ORF">L1892_05265</name>
</gene>
<dbReference type="RefSeq" id="WP_235722415.1">
    <property type="nucleotide sequence ID" value="NZ_JAKGCU010000003.1"/>
</dbReference>
<organism evidence="2 3">
    <name type="scientific">Gordonia tangerina</name>
    <dbReference type="NCBI Taxonomy" id="2911060"/>
    <lineage>
        <taxon>Bacteria</taxon>
        <taxon>Bacillati</taxon>
        <taxon>Actinomycetota</taxon>
        <taxon>Actinomycetes</taxon>
        <taxon>Mycobacteriales</taxon>
        <taxon>Gordoniaceae</taxon>
        <taxon>Gordonia</taxon>
    </lineage>
</organism>
<keyword evidence="3" id="KW-1185">Reference proteome</keyword>
<dbReference type="Proteomes" id="UP001108089">
    <property type="component" value="Unassembled WGS sequence"/>
</dbReference>